<proteinExistence type="predicted"/>
<dbReference type="Pfam" id="PF03009">
    <property type="entry name" value="GDPD"/>
    <property type="match status" value="1"/>
</dbReference>
<dbReference type="OrthoDB" id="384721at2"/>
<evidence type="ECO:0000313" key="3">
    <source>
        <dbReference type="Proteomes" id="UP000215459"/>
    </source>
</evidence>
<dbReference type="CDD" id="cd08563">
    <property type="entry name" value="GDPD_TtGDE_like"/>
    <property type="match status" value="1"/>
</dbReference>
<dbReference type="Gene3D" id="3.20.20.190">
    <property type="entry name" value="Phosphatidylinositol (PI) phosphodiesterase"/>
    <property type="match status" value="1"/>
</dbReference>
<evidence type="ECO:0000313" key="2">
    <source>
        <dbReference type="EMBL" id="OYD07872.1"/>
    </source>
</evidence>
<evidence type="ECO:0000259" key="1">
    <source>
        <dbReference type="PROSITE" id="PS51704"/>
    </source>
</evidence>
<feature type="domain" description="GP-PDE" evidence="1">
    <location>
        <begin position="1"/>
        <end position="220"/>
    </location>
</feature>
<dbReference type="InterPro" id="IPR017946">
    <property type="entry name" value="PLC-like_Pdiesterase_TIM-brl"/>
</dbReference>
<keyword evidence="3" id="KW-1185">Reference proteome</keyword>
<dbReference type="InterPro" id="IPR030395">
    <property type="entry name" value="GP_PDE_dom"/>
</dbReference>
<comment type="caution">
    <text evidence="2">The sequence shown here is derived from an EMBL/GenBank/DDBJ whole genome shotgun (WGS) entry which is preliminary data.</text>
</comment>
<dbReference type="PANTHER" id="PTHR46211:SF1">
    <property type="entry name" value="GLYCEROPHOSPHODIESTER PHOSPHODIESTERASE, CYTOPLASMIC"/>
    <property type="match status" value="1"/>
</dbReference>
<dbReference type="SUPFAM" id="SSF51695">
    <property type="entry name" value="PLC-like phosphodiesterases"/>
    <property type="match status" value="1"/>
</dbReference>
<dbReference type="Proteomes" id="UP000215459">
    <property type="component" value="Unassembled WGS sequence"/>
</dbReference>
<dbReference type="PROSITE" id="PS51704">
    <property type="entry name" value="GP_PDE"/>
    <property type="match status" value="1"/>
</dbReference>
<dbReference type="GO" id="GO:0006629">
    <property type="term" value="P:lipid metabolic process"/>
    <property type="evidence" value="ECO:0007669"/>
    <property type="project" value="InterPro"/>
</dbReference>
<name>A0A235B6K2_9BACL</name>
<reference evidence="2 3" key="1">
    <citation type="submission" date="2017-07" db="EMBL/GenBank/DDBJ databases">
        <title>The genome sequence of Paludifilum halophilum highlights mechanisms for microbial adaptation to high salt environemnts.</title>
        <authorList>
            <person name="Belbahri L."/>
        </authorList>
    </citation>
    <scope>NUCLEOTIDE SEQUENCE [LARGE SCALE GENOMIC DNA]</scope>
    <source>
        <strain evidence="2 3">DSM 102817</strain>
    </source>
</reference>
<dbReference type="PANTHER" id="PTHR46211">
    <property type="entry name" value="GLYCEROPHOSPHORYL DIESTER PHOSPHODIESTERASE"/>
    <property type="match status" value="1"/>
</dbReference>
<dbReference type="EMBL" id="NOWF01000005">
    <property type="protein sequence ID" value="OYD07872.1"/>
    <property type="molecule type" value="Genomic_DNA"/>
</dbReference>
<organism evidence="2 3">
    <name type="scientific">Paludifilum halophilum</name>
    <dbReference type="NCBI Taxonomy" id="1642702"/>
    <lineage>
        <taxon>Bacteria</taxon>
        <taxon>Bacillati</taxon>
        <taxon>Bacillota</taxon>
        <taxon>Bacilli</taxon>
        <taxon>Bacillales</taxon>
        <taxon>Thermoactinomycetaceae</taxon>
        <taxon>Paludifilum</taxon>
    </lineage>
</organism>
<protein>
    <recommendedName>
        <fullName evidence="1">GP-PDE domain-containing protein</fullName>
    </recommendedName>
</protein>
<gene>
    <name evidence="2" type="ORF">CHM34_10210</name>
</gene>
<accession>A0A235B6K2</accession>
<dbReference type="AlphaFoldDB" id="A0A235B6K2"/>
<sequence length="222" mass="25587">MAAFRRAADVQAEGLEFDVHRTKDRQLVVIHDETVQRTTGASGKVRELTLDELRRLDAGSWFSDDFRGEKIPTLEKVLRLAADTGMKVNIELKNNKFRYPGMEQDVMERVDRFGLIGKAVLSSFNHYSLREVKERYPEVDTAILYMASLYEPWNYAKAVGVSSIHSYWPTMEKGMVEACRKEGLPVRAFTVNRVRVMRRMIEWGVDALISDQVERLQQELKG</sequence>
<dbReference type="GO" id="GO:0008081">
    <property type="term" value="F:phosphoric diester hydrolase activity"/>
    <property type="evidence" value="ECO:0007669"/>
    <property type="project" value="InterPro"/>
</dbReference>